<feature type="transmembrane region" description="Helical" evidence="8">
    <location>
        <begin position="54"/>
        <end position="71"/>
    </location>
</feature>
<dbReference type="PANTHER" id="PTHR13285">
    <property type="entry name" value="ACYLTRANSFERASE"/>
    <property type="match status" value="1"/>
</dbReference>
<dbReference type="PIRSF" id="PIRSF500217">
    <property type="entry name" value="AlgI"/>
    <property type="match status" value="1"/>
</dbReference>
<dbReference type="GO" id="GO:0016746">
    <property type="term" value="F:acyltransferase activity"/>
    <property type="evidence" value="ECO:0007669"/>
    <property type="project" value="UniProtKB-KW"/>
</dbReference>
<keyword evidence="4 8" id="KW-0812">Transmembrane</keyword>
<feature type="transmembrane region" description="Helical" evidence="8">
    <location>
        <begin position="407"/>
        <end position="428"/>
    </location>
</feature>
<evidence type="ECO:0000256" key="7">
    <source>
        <dbReference type="PIRNR" id="PIRNR016636"/>
    </source>
</evidence>
<sequence>MNFCSPDFIFIFLPVFVLLHGMTKGKLRNAVLFFGSIVFYALAAGGLYEWTLLLLIATVMNYLFGLIINETEGRYRKTVFVTGIVFNVAFLAAYKYSGAFVSAMLPPLLSKIGVTGVELSAVALPLGLSFYTFKNLSYLREVYNGAVESETSFINYGAYLTMFPQISMGPIQTYKDFRPYLDSRTVTFDGISAGASEFIIGFGLKKIFADRFGGVWNGITTIGFDSVSTPLAWMGIITFALQLYFDFYGYSLMASGIGEMLGYRTPQNFNYPYTSRSMSDFWRRWHMTLGEWFKENVYFPLGGSRCSRIKLTRNLFVVWVLTGIWHGSTLNFLVWGLFLFLLVLLEKKGIIDFITESPVLSRIYMFFAVIFSWLLFKLPTLSDVGIYLSRMFGFFGKVPEEVYALDWLKYAKSTGALIVISLFFITPLPRRVYEKIKNKPYIVVPILLAVFWYSVYLAVCGANDPFLYNNF</sequence>
<dbReference type="InterPro" id="IPR004299">
    <property type="entry name" value="MBOAT_fam"/>
</dbReference>
<proteinExistence type="inferred from homology"/>
<dbReference type="GO" id="GO:0005886">
    <property type="term" value="C:plasma membrane"/>
    <property type="evidence" value="ECO:0007669"/>
    <property type="project" value="UniProtKB-SubCell"/>
</dbReference>
<dbReference type="InterPro" id="IPR028362">
    <property type="entry name" value="AlgI"/>
</dbReference>
<dbReference type="InterPro" id="IPR051085">
    <property type="entry name" value="MB_O-acyltransferase"/>
</dbReference>
<evidence type="ECO:0000313" key="10">
    <source>
        <dbReference type="Proteomes" id="UP001139365"/>
    </source>
</evidence>
<evidence type="ECO:0000313" key="9">
    <source>
        <dbReference type="EMBL" id="MCI5755518.1"/>
    </source>
</evidence>
<evidence type="ECO:0000256" key="5">
    <source>
        <dbReference type="ARBA" id="ARBA00022989"/>
    </source>
</evidence>
<evidence type="ECO:0000256" key="1">
    <source>
        <dbReference type="ARBA" id="ARBA00004651"/>
    </source>
</evidence>
<feature type="transmembrane region" description="Helical" evidence="8">
    <location>
        <begin position="324"/>
        <end position="345"/>
    </location>
</feature>
<dbReference type="Proteomes" id="UP001139365">
    <property type="component" value="Unassembled WGS sequence"/>
</dbReference>
<keyword evidence="3 7" id="KW-1003">Cell membrane</keyword>
<keyword evidence="7" id="KW-0808">Transferase</keyword>
<comment type="subcellular location">
    <subcellularLocation>
        <location evidence="1">Cell membrane</location>
        <topology evidence="1">Multi-pass membrane protein</topology>
    </subcellularLocation>
</comment>
<keyword evidence="6 7" id="KW-0472">Membrane</keyword>
<dbReference type="EMBL" id="JALEMU010000069">
    <property type="protein sequence ID" value="MCI5755518.1"/>
    <property type="molecule type" value="Genomic_DNA"/>
</dbReference>
<protein>
    <submittedName>
        <fullName evidence="9">MBOAT family protein</fullName>
    </submittedName>
</protein>
<gene>
    <name evidence="9" type="ORF">MR241_04415</name>
</gene>
<reference evidence="9 10" key="1">
    <citation type="submission" date="2022-03" db="EMBL/GenBank/DDBJ databases">
        <title>Metagenome-assembled genomes from swine fecal metagenomes.</title>
        <authorList>
            <person name="Holman D.B."/>
            <person name="Kommadath A."/>
        </authorList>
    </citation>
    <scope>NUCLEOTIDE SEQUENCE [LARGE SCALE GENOMIC DNA]</scope>
    <source>
        <strain evidence="9">SUG147</strain>
    </source>
</reference>
<evidence type="ECO:0000256" key="8">
    <source>
        <dbReference type="SAM" id="Phobius"/>
    </source>
</evidence>
<feature type="transmembrane region" description="Helical" evidence="8">
    <location>
        <begin position="78"/>
        <end position="96"/>
    </location>
</feature>
<feature type="transmembrane region" description="Helical" evidence="8">
    <location>
        <begin position="440"/>
        <end position="459"/>
    </location>
</feature>
<keyword evidence="7" id="KW-0012">Acyltransferase</keyword>
<evidence type="ECO:0000256" key="4">
    <source>
        <dbReference type="ARBA" id="ARBA00022692"/>
    </source>
</evidence>
<organism evidence="9 10">
    <name type="scientific">Candidatus Colimorpha enterica</name>
    <dbReference type="NCBI Taxonomy" id="3083063"/>
    <lineage>
        <taxon>Bacteria</taxon>
        <taxon>Pseudomonadati</taxon>
        <taxon>Bacteroidota</taxon>
        <taxon>Bacteroidia</taxon>
        <taxon>Bacteroidales</taxon>
        <taxon>Candidatus Colimorpha</taxon>
    </lineage>
</organism>
<dbReference type="Pfam" id="PF03062">
    <property type="entry name" value="MBOAT"/>
    <property type="match status" value="1"/>
</dbReference>
<name>A0AAE3FGQ8_9BACT</name>
<dbReference type="PIRSF" id="PIRSF016636">
    <property type="entry name" value="AlgI_DltB"/>
    <property type="match status" value="1"/>
</dbReference>
<evidence type="ECO:0000256" key="6">
    <source>
        <dbReference type="ARBA" id="ARBA00023136"/>
    </source>
</evidence>
<feature type="transmembrane region" description="Helical" evidence="8">
    <location>
        <begin position="6"/>
        <end position="23"/>
    </location>
</feature>
<dbReference type="AlphaFoldDB" id="A0AAE3FGQ8"/>
<feature type="transmembrane region" description="Helical" evidence="8">
    <location>
        <begin position="366"/>
        <end position="387"/>
    </location>
</feature>
<dbReference type="PANTHER" id="PTHR13285:SF18">
    <property type="entry name" value="PROTEIN-CYSTEINE N-PALMITOYLTRANSFERASE RASP"/>
    <property type="match status" value="1"/>
</dbReference>
<comment type="similarity">
    <text evidence="2 7">Belongs to the membrane-bound acyltransferase family.</text>
</comment>
<accession>A0AAE3FGQ8</accession>
<evidence type="ECO:0000256" key="2">
    <source>
        <dbReference type="ARBA" id="ARBA00010323"/>
    </source>
</evidence>
<evidence type="ECO:0000256" key="3">
    <source>
        <dbReference type="ARBA" id="ARBA00022475"/>
    </source>
</evidence>
<dbReference type="GO" id="GO:0042121">
    <property type="term" value="P:alginic acid biosynthetic process"/>
    <property type="evidence" value="ECO:0007669"/>
    <property type="project" value="InterPro"/>
</dbReference>
<comment type="caution">
    <text evidence="9">The sequence shown here is derived from an EMBL/GenBank/DDBJ whole genome shotgun (WGS) entry which is preliminary data.</text>
</comment>
<dbReference type="InterPro" id="IPR024194">
    <property type="entry name" value="Ac/AlaTfrase_AlgI/DltB"/>
</dbReference>
<feature type="transmembrane region" description="Helical" evidence="8">
    <location>
        <begin position="30"/>
        <end position="48"/>
    </location>
</feature>
<feature type="transmembrane region" description="Helical" evidence="8">
    <location>
        <begin position="108"/>
        <end position="131"/>
    </location>
</feature>
<keyword evidence="5 8" id="KW-1133">Transmembrane helix</keyword>